<dbReference type="AlphaFoldDB" id="A0A067TLN0"/>
<dbReference type="HOGENOM" id="CLU_1731614_0_0_1"/>
<dbReference type="Proteomes" id="UP000027222">
    <property type="component" value="Unassembled WGS sequence"/>
</dbReference>
<proteinExistence type="predicted"/>
<keyword evidence="2" id="KW-1185">Reference proteome</keyword>
<evidence type="ECO:0000313" key="2">
    <source>
        <dbReference type="Proteomes" id="UP000027222"/>
    </source>
</evidence>
<protein>
    <submittedName>
        <fullName evidence="1">Uncharacterized protein</fullName>
    </submittedName>
</protein>
<accession>A0A067TLN0</accession>
<sequence>MFEMEKTDEWGYEGSRKTVNERSWDQQARVEELQCRVPSLCLGCDPREMLLDPRRPRKHIGNSGQKDLFCTATGAFATKQVLTGRQVHVGDHESNNIQIVVAAMMERFGGHFDPMGIRRIDWNVIKGQPVKGRLTLSQNHDDAFQALAISQ</sequence>
<organism evidence="1 2">
    <name type="scientific">Galerina marginata (strain CBS 339.88)</name>
    <dbReference type="NCBI Taxonomy" id="685588"/>
    <lineage>
        <taxon>Eukaryota</taxon>
        <taxon>Fungi</taxon>
        <taxon>Dikarya</taxon>
        <taxon>Basidiomycota</taxon>
        <taxon>Agaricomycotina</taxon>
        <taxon>Agaricomycetes</taxon>
        <taxon>Agaricomycetidae</taxon>
        <taxon>Agaricales</taxon>
        <taxon>Agaricineae</taxon>
        <taxon>Strophariaceae</taxon>
        <taxon>Galerina</taxon>
    </lineage>
</organism>
<gene>
    <name evidence="1" type="ORF">GALMADRAFT_208145</name>
</gene>
<evidence type="ECO:0000313" key="1">
    <source>
        <dbReference type="EMBL" id="KDR79863.1"/>
    </source>
</evidence>
<reference evidence="2" key="1">
    <citation type="journal article" date="2014" name="Proc. Natl. Acad. Sci. U.S.A.">
        <title>Extensive sampling of basidiomycete genomes demonstrates inadequacy of the white-rot/brown-rot paradigm for wood decay fungi.</title>
        <authorList>
            <person name="Riley R."/>
            <person name="Salamov A.A."/>
            <person name="Brown D.W."/>
            <person name="Nagy L.G."/>
            <person name="Floudas D."/>
            <person name="Held B.W."/>
            <person name="Levasseur A."/>
            <person name="Lombard V."/>
            <person name="Morin E."/>
            <person name="Otillar R."/>
            <person name="Lindquist E.A."/>
            <person name="Sun H."/>
            <person name="LaButti K.M."/>
            <person name="Schmutz J."/>
            <person name="Jabbour D."/>
            <person name="Luo H."/>
            <person name="Baker S.E."/>
            <person name="Pisabarro A.G."/>
            <person name="Walton J.D."/>
            <person name="Blanchette R.A."/>
            <person name="Henrissat B."/>
            <person name="Martin F."/>
            <person name="Cullen D."/>
            <person name="Hibbett D.S."/>
            <person name="Grigoriev I.V."/>
        </authorList>
    </citation>
    <scope>NUCLEOTIDE SEQUENCE [LARGE SCALE GENOMIC DNA]</scope>
    <source>
        <strain evidence="2">CBS 339.88</strain>
    </source>
</reference>
<dbReference type="EMBL" id="KL142372">
    <property type="protein sequence ID" value="KDR79863.1"/>
    <property type="molecule type" value="Genomic_DNA"/>
</dbReference>
<name>A0A067TLN0_GALM3</name>